<reference evidence="1" key="2">
    <citation type="journal article" date="2015" name="Data Brief">
        <title>Shoot transcriptome of the giant reed, Arundo donax.</title>
        <authorList>
            <person name="Barrero R.A."/>
            <person name="Guerrero F.D."/>
            <person name="Moolhuijzen P."/>
            <person name="Goolsby J.A."/>
            <person name="Tidwell J."/>
            <person name="Bellgard S.E."/>
            <person name="Bellgard M.I."/>
        </authorList>
    </citation>
    <scope>NUCLEOTIDE SEQUENCE</scope>
    <source>
        <tissue evidence="1">Shoot tissue taken approximately 20 cm above the soil surface</tissue>
    </source>
</reference>
<dbReference type="AlphaFoldDB" id="A0A0A8ZQ56"/>
<evidence type="ECO:0000313" key="1">
    <source>
        <dbReference type="EMBL" id="JAD36962.1"/>
    </source>
</evidence>
<dbReference type="EMBL" id="GBRH01260933">
    <property type="protein sequence ID" value="JAD36962.1"/>
    <property type="molecule type" value="Transcribed_RNA"/>
</dbReference>
<name>A0A0A8ZQ56_ARUDO</name>
<protein>
    <submittedName>
        <fullName evidence="1">Uncharacterized protein</fullName>
    </submittedName>
</protein>
<reference evidence="1" key="1">
    <citation type="submission" date="2014-09" db="EMBL/GenBank/DDBJ databases">
        <authorList>
            <person name="Magalhaes I.L.F."/>
            <person name="Oliveira U."/>
            <person name="Santos F.R."/>
            <person name="Vidigal T.H.D.A."/>
            <person name="Brescovit A.D."/>
            <person name="Santos A.J."/>
        </authorList>
    </citation>
    <scope>NUCLEOTIDE SEQUENCE</scope>
    <source>
        <tissue evidence="1">Shoot tissue taken approximately 20 cm above the soil surface</tissue>
    </source>
</reference>
<proteinExistence type="predicted"/>
<accession>A0A0A8ZQ56</accession>
<organism evidence="1">
    <name type="scientific">Arundo donax</name>
    <name type="common">Giant reed</name>
    <name type="synonym">Donax arundinaceus</name>
    <dbReference type="NCBI Taxonomy" id="35708"/>
    <lineage>
        <taxon>Eukaryota</taxon>
        <taxon>Viridiplantae</taxon>
        <taxon>Streptophyta</taxon>
        <taxon>Embryophyta</taxon>
        <taxon>Tracheophyta</taxon>
        <taxon>Spermatophyta</taxon>
        <taxon>Magnoliopsida</taxon>
        <taxon>Liliopsida</taxon>
        <taxon>Poales</taxon>
        <taxon>Poaceae</taxon>
        <taxon>PACMAD clade</taxon>
        <taxon>Arundinoideae</taxon>
        <taxon>Arundineae</taxon>
        <taxon>Arundo</taxon>
    </lineage>
</organism>
<sequence length="16" mass="1855">MMPLPSLEFMAQPIYS</sequence>